<keyword evidence="5" id="KW-0547">Nucleotide-binding</keyword>
<dbReference type="CDD" id="cd03225">
    <property type="entry name" value="ABC_cobalt_CbiO_domain1"/>
    <property type="match status" value="1"/>
</dbReference>
<gene>
    <name evidence="10" type="ORF">MRX98_18245</name>
</gene>
<evidence type="ECO:0000313" key="11">
    <source>
        <dbReference type="Proteomes" id="UP001165427"/>
    </source>
</evidence>
<dbReference type="FunFam" id="3.40.50.300:FF:000224">
    <property type="entry name" value="Energy-coupling factor transporter ATP-binding protein EcfA"/>
    <property type="match status" value="1"/>
</dbReference>
<dbReference type="AlphaFoldDB" id="A0AA41RCI5"/>
<proteinExistence type="inferred from homology"/>
<organism evidence="10 11">
    <name type="scientific">Desulfatitalea alkaliphila</name>
    <dbReference type="NCBI Taxonomy" id="2929485"/>
    <lineage>
        <taxon>Bacteria</taxon>
        <taxon>Pseudomonadati</taxon>
        <taxon>Thermodesulfobacteriota</taxon>
        <taxon>Desulfobacteria</taxon>
        <taxon>Desulfobacterales</taxon>
        <taxon>Desulfosarcinaceae</taxon>
        <taxon>Desulfatitalea</taxon>
    </lineage>
</organism>
<dbReference type="GO" id="GO:0043190">
    <property type="term" value="C:ATP-binding cassette (ABC) transporter complex"/>
    <property type="evidence" value="ECO:0007669"/>
    <property type="project" value="TreeGrafter"/>
</dbReference>
<dbReference type="InterPro" id="IPR003593">
    <property type="entry name" value="AAA+_ATPase"/>
</dbReference>
<evidence type="ECO:0000256" key="2">
    <source>
        <dbReference type="ARBA" id="ARBA00005417"/>
    </source>
</evidence>
<evidence type="ECO:0000256" key="5">
    <source>
        <dbReference type="ARBA" id="ARBA00022741"/>
    </source>
</evidence>
<accession>A0AA41RCI5</accession>
<evidence type="ECO:0000313" key="10">
    <source>
        <dbReference type="EMBL" id="MCJ8502523.1"/>
    </source>
</evidence>
<dbReference type="InterPro" id="IPR015856">
    <property type="entry name" value="ABC_transpr_CbiO/EcfA_su"/>
</dbReference>
<dbReference type="InterPro" id="IPR017871">
    <property type="entry name" value="ABC_transporter-like_CS"/>
</dbReference>
<evidence type="ECO:0000256" key="6">
    <source>
        <dbReference type="ARBA" id="ARBA00022840"/>
    </source>
</evidence>
<comment type="similarity">
    <text evidence="2">Belongs to the ABC transporter superfamily.</text>
</comment>
<dbReference type="GO" id="GO:0005524">
    <property type="term" value="F:ATP binding"/>
    <property type="evidence" value="ECO:0007669"/>
    <property type="project" value="UniProtKB-KW"/>
</dbReference>
<keyword evidence="8" id="KW-0472">Membrane</keyword>
<protein>
    <submittedName>
        <fullName evidence="10">Energy-coupling factor ABC transporter ATP-binding protein</fullName>
    </submittedName>
</protein>
<dbReference type="InterPro" id="IPR027417">
    <property type="entry name" value="P-loop_NTPase"/>
</dbReference>
<dbReference type="PROSITE" id="PS50893">
    <property type="entry name" value="ABC_TRANSPORTER_2"/>
    <property type="match status" value="1"/>
</dbReference>
<dbReference type="InterPro" id="IPR003439">
    <property type="entry name" value="ABC_transporter-like_ATP-bd"/>
</dbReference>
<dbReference type="Proteomes" id="UP001165427">
    <property type="component" value="Unassembled WGS sequence"/>
</dbReference>
<dbReference type="PANTHER" id="PTHR43553:SF24">
    <property type="entry name" value="ENERGY-COUPLING FACTOR TRANSPORTER ATP-BINDING PROTEIN ECFA1"/>
    <property type="match status" value="1"/>
</dbReference>
<evidence type="ECO:0000256" key="7">
    <source>
        <dbReference type="ARBA" id="ARBA00022967"/>
    </source>
</evidence>
<dbReference type="GO" id="GO:0016887">
    <property type="term" value="F:ATP hydrolysis activity"/>
    <property type="evidence" value="ECO:0007669"/>
    <property type="project" value="InterPro"/>
</dbReference>
<dbReference type="Pfam" id="PF00005">
    <property type="entry name" value="ABC_tran"/>
    <property type="match status" value="1"/>
</dbReference>
<sequence length="256" mass="27666">MPPHDHHHPILATQGLSHRFKPSGRGLHDITLSIPRGQFVVLAGPNGSGKSTLLRHFNGLLTPRAGTVWLDGVPVAADPARARRMVGLVFQDAESQIVGETVRDDIAFGPENLCWSCDAVDAAVRAAMDQLGLTHLADESPHLLSGGERRRLAIAGVLAMGPEVVMLDEPFANLDYPGIREVLRQVVAMHGQGRTILLAAHDLEKVVGHAQRLIIMDKGRIAADGPVVDVLPLVEQYDVRLPCQARLGMSVTSWLN</sequence>
<comment type="subcellular location">
    <subcellularLocation>
        <location evidence="1">Cell membrane</location>
    </subcellularLocation>
</comment>
<dbReference type="InterPro" id="IPR050095">
    <property type="entry name" value="ECF_ABC_transporter_ATP-bd"/>
</dbReference>
<evidence type="ECO:0000256" key="1">
    <source>
        <dbReference type="ARBA" id="ARBA00004236"/>
    </source>
</evidence>
<dbReference type="PROSITE" id="PS00211">
    <property type="entry name" value="ABC_TRANSPORTER_1"/>
    <property type="match status" value="1"/>
</dbReference>
<keyword evidence="3" id="KW-0813">Transport</keyword>
<keyword evidence="7" id="KW-1278">Translocase</keyword>
<dbReference type="SUPFAM" id="SSF52540">
    <property type="entry name" value="P-loop containing nucleoside triphosphate hydrolases"/>
    <property type="match status" value="1"/>
</dbReference>
<keyword evidence="4" id="KW-1003">Cell membrane</keyword>
<keyword evidence="11" id="KW-1185">Reference proteome</keyword>
<dbReference type="Gene3D" id="3.40.50.300">
    <property type="entry name" value="P-loop containing nucleotide triphosphate hydrolases"/>
    <property type="match status" value="1"/>
</dbReference>
<reference evidence="10" key="1">
    <citation type="submission" date="2022-04" db="EMBL/GenBank/DDBJ databases">
        <title>Desulfatitalea alkaliphila sp. nov., a novel anaerobic sulfate-reducing bacterium isolated from terrestrial mud volcano, Taman Peninsula, Russia.</title>
        <authorList>
            <person name="Khomyakova M.A."/>
            <person name="Merkel A.Y."/>
            <person name="Slobodkin A.I."/>
        </authorList>
    </citation>
    <scope>NUCLEOTIDE SEQUENCE</scope>
    <source>
        <strain evidence="10">M08but</strain>
    </source>
</reference>
<evidence type="ECO:0000256" key="8">
    <source>
        <dbReference type="ARBA" id="ARBA00023136"/>
    </source>
</evidence>
<evidence type="ECO:0000256" key="3">
    <source>
        <dbReference type="ARBA" id="ARBA00022448"/>
    </source>
</evidence>
<keyword evidence="6 10" id="KW-0067">ATP-binding</keyword>
<feature type="domain" description="ABC transporter" evidence="9">
    <location>
        <begin position="11"/>
        <end position="243"/>
    </location>
</feature>
<evidence type="ECO:0000259" key="9">
    <source>
        <dbReference type="PROSITE" id="PS50893"/>
    </source>
</evidence>
<dbReference type="EMBL" id="JALJRB010000028">
    <property type="protein sequence ID" value="MCJ8502523.1"/>
    <property type="molecule type" value="Genomic_DNA"/>
</dbReference>
<dbReference type="RefSeq" id="WP_246913428.1">
    <property type="nucleotide sequence ID" value="NZ_JALJRB010000028.1"/>
</dbReference>
<comment type="caution">
    <text evidence="10">The sequence shown here is derived from an EMBL/GenBank/DDBJ whole genome shotgun (WGS) entry which is preliminary data.</text>
</comment>
<dbReference type="PANTHER" id="PTHR43553">
    <property type="entry name" value="HEAVY METAL TRANSPORTER"/>
    <property type="match status" value="1"/>
</dbReference>
<name>A0AA41RCI5_9BACT</name>
<evidence type="ECO:0000256" key="4">
    <source>
        <dbReference type="ARBA" id="ARBA00022475"/>
    </source>
</evidence>
<dbReference type="GO" id="GO:0042626">
    <property type="term" value="F:ATPase-coupled transmembrane transporter activity"/>
    <property type="evidence" value="ECO:0007669"/>
    <property type="project" value="TreeGrafter"/>
</dbReference>
<dbReference type="SMART" id="SM00382">
    <property type="entry name" value="AAA"/>
    <property type="match status" value="1"/>
</dbReference>